<feature type="compositionally biased region" description="Basic residues" evidence="1">
    <location>
        <begin position="1"/>
        <end position="12"/>
    </location>
</feature>
<dbReference type="Gramene" id="CDF38980">
    <property type="protein sequence ID" value="CDF38980"/>
    <property type="gene ID" value="CHC_T00006693001"/>
</dbReference>
<protein>
    <submittedName>
        <fullName evidence="2">Uncharacterized protein</fullName>
    </submittedName>
</protein>
<evidence type="ECO:0000313" key="3">
    <source>
        <dbReference type="Proteomes" id="UP000012073"/>
    </source>
</evidence>
<name>R7QNP6_CHOCR</name>
<feature type="region of interest" description="Disordered" evidence="1">
    <location>
        <begin position="1"/>
        <end position="44"/>
    </location>
</feature>
<proteinExistence type="predicted"/>
<dbReference type="EMBL" id="HG001983">
    <property type="protein sequence ID" value="CDF38980.1"/>
    <property type="molecule type" value="Genomic_DNA"/>
</dbReference>
<gene>
    <name evidence="2" type="ORF">CHC_T00006693001</name>
</gene>
<feature type="compositionally biased region" description="Basic residues" evidence="1">
    <location>
        <begin position="22"/>
        <end position="44"/>
    </location>
</feature>
<dbReference type="KEGG" id="ccp:CHC_T00006693001"/>
<dbReference type="AlphaFoldDB" id="R7QNP6"/>
<evidence type="ECO:0000313" key="2">
    <source>
        <dbReference type="EMBL" id="CDF38980.1"/>
    </source>
</evidence>
<reference evidence="3" key="1">
    <citation type="journal article" date="2013" name="Proc. Natl. Acad. Sci. U.S.A.">
        <title>Genome structure and metabolic features in the red seaweed Chondrus crispus shed light on evolution of the Archaeplastida.</title>
        <authorList>
            <person name="Collen J."/>
            <person name="Porcel B."/>
            <person name="Carre W."/>
            <person name="Ball S.G."/>
            <person name="Chaparro C."/>
            <person name="Tonon T."/>
            <person name="Barbeyron T."/>
            <person name="Michel G."/>
            <person name="Noel B."/>
            <person name="Valentin K."/>
            <person name="Elias M."/>
            <person name="Artiguenave F."/>
            <person name="Arun A."/>
            <person name="Aury J.M."/>
            <person name="Barbosa-Neto J.F."/>
            <person name="Bothwell J.H."/>
            <person name="Bouget F.Y."/>
            <person name="Brillet L."/>
            <person name="Cabello-Hurtado F."/>
            <person name="Capella-Gutierrez S."/>
            <person name="Charrier B."/>
            <person name="Cladiere L."/>
            <person name="Cock J.M."/>
            <person name="Coelho S.M."/>
            <person name="Colleoni C."/>
            <person name="Czjzek M."/>
            <person name="Da Silva C."/>
            <person name="Delage L."/>
            <person name="Denoeud F."/>
            <person name="Deschamps P."/>
            <person name="Dittami S.M."/>
            <person name="Gabaldon T."/>
            <person name="Gachon C.M."/>
            <person name="Groisillier A."/>
            <person name="Herve C."/>
            <person name="Jabbari K."/>
            <person name="Katinka M."/>
            <person name="Kloareg B."/>
            <person name="Kowalczyk N."/>
            <person name="Labadie K."/>
            <person name="Leblanc C."/>
            <person name="Lopez P.J."/>
            <person name="McLachlan D.H."/>
            <person name="Meslet-Cladiere L."/>
            <person name="Moustafa A."/>
            <person name="Nehr Z."/>
            <person name="Nyvall Collen P."/>
            <person name="Panaud O."/>
            <person name="Partensky F."/>
            <person name="Poulain J."/>
            <person name="Rensing S.A."/>
            <person name="Rousvoal S."/>
            <person name="Samson G."/>
            <person name="Symeonidi A."/>
            <person name="Weissenbach J."/>
            <person name="Zambounis A."/>
            <person name="Wincker P."/>
            <person name="Boyen C."/>
        </authorList>
    </citation>
    <scope>NUCLEOTIDE SEQUENCE [LARGE SCALE GENOMIC DNA]</scope>
    <source>
        <strain evidence="3">cv. Stackhouse</strain>
    </source>
</reference>
<organism evidence="2 3">
    <name type="scientific">Chondrus crispus</name>
    <name type="common">Carrageen Irish moss</name>
    <name type="synonym">Polymorpha crispa</name>
    <dbReference type="NCBI Taxonomy" id="2769"/>
    <lineage>
        <taxon>Eukaryota</taxon>
        <taxon>Rhodophyta</taxon>
        <taxon>Florideophyceae</taxon>
        <taxon>Rhodymeniophycidae</taxon>
        <taxon>Gigartinales</taxon>
        <taxon>Gigartinaceae</taxon>
        <taxon>Chondrus</taxon>
    </lineage>
</organism>
<dbReference type="GeneID" id="17326599"/>
<accession>R7QNP6</accession>
<evidence type="ECO:0000256" key="1">
    <source>
        <dbReference type="SAM" id="MobiDB-lite"/>
    </source>
</evidence>
<dbReference type="Proteomes" id="UP000012073">
    <property type="component" value="Unassembled WGS sequence"/>
</dbReference>
<sequence length="44" mass="5322">MLHGWRQRHKSWSRLGQPPRQPGRRPRAAHRGRLRCKVVSRGRR</sequence>
<keyword evidence="3" id="KW-1185">Reference proteome</keyword>
<dbReference type="RefSeq" id="XP_005718885.1">
    <property type="nucleotide sequence ID" value="XM_005718828.1"/>
</dbReference>